<dbReference type="HOGENOM" id="CLU_1978500_0_0_0"/>
<protein>
    <recommendedName>
        <fullName evidence="1">Phage head-tail joining protein domain-containing protein</fullName>
    </recommendedName>
</protein>
<dbReference type="eggNOG" id="ENOG5033M8I">
    <property type="taxonomic scope" value="Bacteria"/>
</dbReference>
<organism evidence="2 3">
    <name type="scientific">Isosphaera pallida (strain ATCC 43644 / DSM 9630 / IS1B)</name>
    <dbReference type="NCBI Taxonomy" id="575540"/>
    <lineage>
        <taxon>Bacteria</taxon>
        <taxon>Pseudomonadati</taxon>
        <taxon>Planctomycetota</taxon>
        <taxon>Planctomycetia</taxon>
        <taxon>Isosphaerales</taxon>
        <taxon>Isosphaeraceae</taxon>
        <taxon>Isosphaera</taxon>
    </lineage>
</organism>
<dbReference type="InParanoid" id="E8QWV6"/>
<evidence type="ECO:0000313" key="2">
    <source>
        <dbReference type="EMBL" id="ADV63006.1"/>
    </source>
</evidence>
<feature type="domain" description="Phage head-tail joining protein" evidence="1">
    <location>
        <begin position="3"/>
        <end position="124"/>
    </location>
</feature>
<dbReference type="Pfam" id="PF25138">
    <property type="entry name" value="Phage_H_T_join_3"/>
    <property type="match status" value="1"/>
</dbReference>
<accession>E8QWV6</accession>
<dbReference type="KEGG" id="ipa:Isop_2432"/>
<dbReference type="RefSeq" id="WP_013565294.1">
    <property type="nucleotide sequence ID" value="NC_014962.1"/>
</dbReference>
<reference key="1">
    <citation type="submission" date="2010-11" db="EMBL/GenBank/DDBJ databases">
        <title>The complete sequence of chromosome of Isophaera pallida ATCC 43644.</title>
        <authorList>
            <consortium name="US DOE Joint Genome Institute (JGI-PGF)"/>
            <person name="Lucas S."/>
            <person name="Copeland A."/>
            <person name="Lapidus A."/>
            <person name="Bruce D."/>
            <person name="Goodwin L."/>
            <person name="Pitluck S."/>
            <person name="Kyrpides N."/>
            <person name="Mavromatis K."/>
            <person name="Pagani I."/>
            <person name="Ivanova N."/>
            <person name="Saunders E."/>
            <person name="Brettin T."/>
            <person name="Detter J.C."/>
            <person name="Han C."/>
            <person name="Tapia R."/>
            <person name="Land M."/>
            <person name="Hauser L."/>
            <person name="Markowitz V."/>
            <person name="Cheng J.-F."/>
            <person name="Hugenholtz P."/>
            <person name="Woyke T."/>
            <person name="Wu D."/>
            <person name="Eisen J.A."/>
        </authorList>
    </citation>
    <scope>NUCLEOTIDE SEQUENCE</scope>
    <source>
        <strain>ATCC 43644</strain>
    </source>
</reference>
<dbReference type="InterPro" id="IPR056942">
    <property type="entry name" value="Phage_H_T_join"/>
</dbReference>
<evidence type="ECO:0000313" key="3">
    <source>
        <dbReference type="Proteomes" id="UP000008631"/>
    </source>
</evidence>
<proteinExistence type="predicted"/>
<keyword evidence="3" id="KW-1185">Reference proteome</keyword>
<dbReference type="EMBL" id="CP002353">
    <property type="protein sequence ID" value="ADV63006.1"/>
    <property type="molecule type" value="Genomic_DNA"/>
</dbReference>
<evidence type="ECO:0000259" key="1">
    <source>
        <dbReference type="Pfam" id="PF25138"/>
    </source>
</evidence>
<dbReference type="STRING" id="575540.Isop_2432"/>
<reference evidence="2 3" key="2">
    <citation type="journal article" date="2011" name="Stand. Genomic Sci.">
        <title>Complete genome sequence of Isosphaera pallida type strain (IS1B).</title>
        <authorList>
            <consortium name="US DOE Joint Genome Institute (JGI-PGF)"/>
            <person name="Goker M."/>
            <person name="Cleland D."/>
            <person name="Saunders E."/>
            <person name="Lapidus A."/>
            <person name="Nolan M."/>
            <person name="Lucas S."/>
            <person name="Hammon N."/>
            <person name="Deshpande S."/>
            <person name="Cheng J.F."/>
            <person name="Tapia R."/>
            <person name="Han C."/>
            <person name="Goodwin L."/>
            <person name="Pitluck S."/>
            <person name="Liolios K."/>
            <person name="Pagani I."/>
            <person name="Ivanova N."/>
            <person name="Mavromatis K."/>
            <person name="Pati A."/>
            <person name="Chen A."/>
            <person name="Palaniappan K."/>
            <person name="Land M."/>
            <person name="Hauser L."/>
            <person name="Chang Y.J."/>
            <person name="Jeffries C.D."/>
            <person name="Detter J.C."/>
            <person name="Beck B."/>
            <person name="Woyke T."/>
            <person name="Bristow J."/>
            <person name="Eisen J.A."/>
            <person name="Markowitz V."/>
            <person name="Hugenholtz P."/>
            <person name="Kyrpides N.C."/>
            <person name="Klenk H.P."/>
        </authorList>
    </citation>
    <scope>NUCLEOTIDE SEQUENCE [LARGE SCALE GENOMIC DNA]</scope>
    <source>
        <strain evidence="3">ATCC 43644 / DSM 9630 / IS1B</strain>
    </source>
</reference>
<dbReference type="AlphaFoldDB" id="E8QWV6"/>
<gene>
    <name evidence="2" type="ordered locus">Isop_2432</name>
</gene>
<dbReference type="Proteomes" id="UP000008631">
    <property type="component" value="Chromosome"/>
</dbReference>
<name>E8QWV6_ISOPI</name>
<dbReference type="OrthoDB" id="285024at2"/>
<sequence length="126" mass="14235">MPDLLQTGSDWLADQLKTHASRQVVYRRGALQVAVQATVGRTLLKLDDGYGGVRMEWTDRDFLIQAADLVLGSTPTLPERGDLIRETQGAKTFVYEVMAPGKEPPWRWSDVFRKVLRIHTKQVGIE</sequence>